<dbReference type="SUPFAM" id="SSF53756">
    <property type="entry name" value="UDP-Glycosyltransferase/glycogen phosphorylase"/>
    <property type="match status" value="1"/>
</dbReference>
<dbReference type="Gene3D" id="3.40.50.2000">
    <property type="entry name" value="Glycogen Phosphorylase B"/>
    <property type="match status" value="1"/>
</dbReference>
<dbReference type="RefSeq" id="WP_309216678.1">
    <property type="nucleotide sequence ID" value="NZ_CP127216.1"/>
</dbReference>
<dbReference type="Pfam" id="PF04101">
    <property type="entry name" value="Glyco_tran_28_C"/>
    <property type="match status" value="1"/>
</dbReference>
<dbReference type="InterPro" id="IPR048097">
    <property type="entry name" value="Cps14G-like"/>
</dbReference>
<evidence type="ECO:0000256" key="4">
    <source>
        <dbReference type="ARBA" id="ARBA00022679"/>
    </source>
</evidence>
<dbReference type="Proteomes" id="UP000663552">
    <property type="component" value="Chromosome"/>
</dbReference>
<evidence type="ECO:0000256" key="3">
    <source>
        <dbReference type="ARBA" id="ARBA00022676"/>
    </source>
</evidence>
<name>A0A896T9K8_LACLC</name>
<gene>
    <name evidence="7" type="ORF">LL1196_1119</name>
</gene>
<evidence type="ECO:0000256" key="1">
    <source>
        <dbReference type="ARBA" id="ARBA00004240"/>
    </source>
</evidence>
<dbReference type="InterPro" id="IPR039042">
    <property type="entry name" value="Alg13-like"/>
</dbReference>
<dbReference type="PANTHER" id="PTHR12867:SF6">
    <property type="entry name" value="N-ACETYLGLUCOSAMINYLDIPHOSPHODOLICHOL N-ACETYLGLUCOSAMINYLTRANSFERASE"/>
    <property type="match status" value="1"/>
</dbReference>
<evidence type="ECO:0000313" key="8">
    <source>
        <dbReference type="Proteomes" id="UP000663552"/>
    </source>
</evidence>
<keyword evidence="5" id="KW-0256">Endoplasmic reticulum</keyword>
<reference evidence="7" key="1">
    <citation type="journal article" date="2020" name="Mol. Microbiol.">
        <title>The CWPS Rubik's cube: Linking diversity of cell wall polysaccharide structures with the encoded biosynthetic machinery of selected Lactococcus lactis strains.</title>
        <authorList>
            <person name="Mahony J."/>
            <person name="Frantzen C."/>
            <person name="Vinogradov E."/>
            <person name="Sadovskaya I."/>
            <person name="Theodorou I."/>
            <person name="Kelleher P."/>
            <person name="Chapot-Chartier M.P."/>
            <person name="Cambillau C."/>
            <person name="Holo H."/>
            <person name="van Sinderen D."/>
        </authorList>
    </citation>
    <scope>NUCLEOTIDE SEQUENCE</scope>
    <source>
        <strain evidence="7">1196</strain>
    </source>
</reference>
<evidence type="ECO:0000256" key="2">
    <source>
        <dbReference type="ARBA" id="ARBA00006962"/>
    </source>
</evidence>
<dbReference type="AlphaFoldDB" id="A0A896T9K8"/>
<dbReference type="InterPro" id="IPR007235">
    <property type="entry name" value="Glyco_trans_28_C"/>
</dbReference>
<accession>A0A896T9K8</accession>
<evidence type="ECO:0000256" key="5">
    <source>
        <dbReference type="ARBA" id="ARBA00022824"/>
    </source>
</evidence>
<evidence type="ECO:0000259" key="6">
    <source>
        <dbReference type="Pfam" id="PF04101"/>
    </source>
</evidence>
<dbReference type="EMBL" id="CP032148">
    <property type="protein sequence ID" value="QSD62759.1"/>
    <property type="molecule type" value="Genomic_DNA"/>
</dbReference>
<proteinExistence type="inferred from homology"/>
<comment type="subcellular location">
    <subcellularLocation>
        <location evidence="1">Endoplasmic reticulum</location>
    </subcellularLocation>
</comment>
<protein>
    <submittedName>
        <fullName evidence="7">Glycosyltransferase</fullName>
    </submittedName>
</protein>
<keyword evidence="4" id="KW-0808">Transferase</keyword>
<feature type="domain" description="Glycosyl transferase family 28 C-terminal" evidence="6">
    <location>
        <begin position="1"/>
        <end position="147"/>
    </location>
</feature>
<dbReference type="PANTHER" id="PTHR12867">
    <property type="entry name" value="GLYCOSYL TRANSFERASE-RELATED"/>
    <property type="match status" value="1"/>
</dbReference>
<dbReference type="GO" id="GO:0016758">
    <property type="term" value="F:hexosyltransferase activity"/>
    <property type="evidence" value="ECO:0007669"/>
    <property type="project" value="InterPro"/>
</dbReference>
<keyword evidence="3" id="KW-0328">Glycosyltransferase</keyword>
<dbReference type="GO" id="GO:0006488">
    <property type="term" value="P:dolichol-linked oligosaccharide biosynthetic process"/>
    <property type="evidence" value="ECO:0007669"/>
    <property type="project" value="InterPro"/>
</dbReference>
<dbReference type="NCBIfam" id="NF041548">
    <property type="entry name" value="PssE"/>
    <property type="match status" value="1"/>
</dbReference>
<comment type="similarity">
    <text evidence="2">Belongs to the glycosyltransferase 28 family.</text>
</comment>
<organism evidence="7 8">
    <name type="scientific">Lactococcus lactis subsp. cremoris</name>
    <name type="common">Streptococcus cremoris</name>
    <dbReference type="NCBI Taxonomy" id="1359"/>
    <lineage>
        <taxon>Bacteria</taxon>
        <taxon>Bacillati</taxon>
        <taxon>Bacillota</taxon>
        <taxon>Bacilli</taxon>
        <taxon>Lactobacillales</taxon>
        <taxon>Streptococcaceae</taxon>
        <taxon>Lactococcus</taxon>
    </lineage>
</organism>
<evidence type="ECO:0000313" key="7">
    <source>
        <dbReference type="EMBL" id="QSD62759.1"/>
    </source>
</evidence>
<sequence length="160" mass="18878">MILLIVGTQKFQFNRLLMTIDKLIDEKKITERVVAQVGNSDYKPVNYEFQDFFDSNKFDLLMDESTLIITHGGVGSIVSALKKNKKVIVVPRLKKYNEHIDDHQLEIVEEFKKRKHILLNTNLNDLYSDLCNIEYFKPNLYKKDSNRMLYEIDKFISEIN</sequence>